<reference evidence="9 10" key="2">
    <citation type="submission" date="2018-11" db="EMBL/GenBank/DDBJ databases">
        <authorList>
            <consortium name="Pathogen Informatics"/>
        </authorList>
    </citation>
    <scope>NUCLEOTIDE SEQUENCE [LARGE SCALE GENOMIC DNA]</scope>
</reference>
<name>A0A183V872_TOXCA</name>
<dbReference type="Pfam" id="PF01593">
    <property type="entry name" value="Amino_oxidase"/>
    <property type="match status" value="1"/>
</dbReference>
<dbReference type="Gene3D" id="3.50.50.60">
    <property type="entry name" value="FAD/NAD(P)-binding domain"/>
    <property type="match status" value="1"/>
</dbReference>
<gene>
    <name evidence="9" type="ORF">TCNE_LOCUS16942</name>
</gene>
<feature type="binding site" evidence="6">
    <location>
        <position position="254"/>
    </location>
    <ligand>
        <name>FAD</name>
        <dbReference type="ChEBI" id="CHEBI:57692"/>
    </ligand>
</feature>
<dbReference type="Gene3D" id="3.90.660.10">
    <property type="match status" value="1"/>
</dbReference>
<keyword evidence="10" id="KW-1185">Reference proteome</keyword>
<keyword evidence="7" id="KW-0274">FAD</keyword>
<feature type="binding site" evidence="6">
    <location>
        <position position="442"/>
    </location>
    <ligand>
        <name>FAD</name>
        <dbReference type="ChEBI" id="CHEBI:57692"/>
    </ligand>
</feature>
<dbReference type="Proteomes" id="UP000050794">
    <property type="component" value="Unassembled WGS sequence"/>
</dbReference>
<dbReference type="GO" id="GO:0097621">
    <property type="term" value="F:monoamine oxidase activity"/>
    <property type="evidence" value="ECO:0007669"/>
    <property type="project" value="UniProtKB-EC"/>
</dbReference>
<evidence type="ECO:0000256" key="6">
    <source>
        <dbReference type="PIRSR" id="PIRSR601613-1"/>
    </source>
</evidence>
<evidence type="ECO:0000313" key="11">
    <source>
        <dbReference type="WBParaSite" id="TCNE_0001694301-mRNA-1"/>
    </source>
</evidence>
<organism evidence="10 11">
    <name type="scientific">Toxocara canis</name>
    <name type="common">Canine roundworm</name>
    <dbReference type="NCBI Taxonomy" id="6265"/>
    <lineage>
        <taxon>Eukaryota</taxon>
        <taxon>Metazoa</taxon>
        <taxon>Ecdysozoa</taxon>
        <taxon>Nematoda</taxon>
        <taxon>Chromadorea</taxon>
        <taxon>Rhabditida</taxon>
        <taxon>Spirurina</taxon>
        <taxon>Ascaridomorpha</taxon>
        <taxon>Ascaridoidea</taxon>
        <taxon>Toxocaridae</taxon>
        <taxon>Toxocara</taxon>
    </lineage>
</organism>
<dbReference type="SUPFAM" id="SSF54373">
    <property type="entry name" value="FAD-linked reductases, C-terminal domain"/>
    <property type="match status" value="1"/>
</dbReference>
<dbReference type="AlphaFoldDB" id="A0A183V872"/>
<evidence type="ECO:0000256" key="3">
    <source>
        <dbReference type="ARBA" id="ARBA00005995"/>
    </source>
</evidence>
<dbReference type="InterPro" id="IPR050703">
    <property type="entry name" value="Flavin_MAO"/>
</dbReference>
<evidence type="ECO:0000256" key="4">
    <source>
        <dbReference type="ARBA" id="ARBA00023002"/>
    </source>
</evidence>
<dbReference type="GO" id="GO:0005741">
    <property type="term" value="C:mitochondrial outer membrane"/>
    <property type="evidence" value="ECO:0007669"/>
    <property type="project" value="UniProtKB-SubCell"/>
</dbReference>
<comment type="catalytic activity">
    <reaction evidence="5">
        <text>a secondary aliphatic amine + O2 + H2O = a primary amine + an aldehyde + H2O2</text>
        <dbReference type="Rhea" id="RHEA:26414"/>
        <dbReference type="ChEBI" id="CHEBI:15377"/>
        <dbReference type="ChEBI" id="CHEBI:15379"/>
        <dbReference type="ChEBI" id="CHEBI:16240"/>
        <dbReference type="ChEBI" id="CHEBI:17478"/>
        <dbReference type="ChEBI" id="CHEBI:58855"/>
        <dbReference type="ChEBI" id="CHEBI:65296"/>
        <dbReference type="EC" id="1.4.3.4"/>
    </reaction>
</comment>
<evidence type="ECO:0000256" key="2">
    <source>
        <dbReference type="ARBA" id="ARBA00004362"/>
    </source>
</evidence>
<dbReference type="PANTHER" id="PTHR43563">
    <property type="entry name" value="AMINE OXIDASE"/>
    <property type="match status" value="1"/>
</dbReference>
<dbReference type="SUPFAM" id="SSF51905">
    <property type="entry name" value="FAD/NAD(P)-binding domain"/>
    <property type="match status" value="1"/>
</dbReference>
<evidence type="ECO:0000259" key="8">
    <source>
        <dbReference type="Pfam" id="PF01593"/>
    </source>
</evidence>
<evidence type="ECO:0000256" key="7">
    <source>
        <dbReference type="RuleBase" id="RU362067"/>
    </source>
</evidence>
<sequence>MDFDSGTYVVHCDVVIIGAGISGLTTAREIRKKCPQLNVKIVEAKDRVGGRTLTTTMKAANGNDRWDLGGQWVGLSQTHIIELLNELGIETCQQYDEGTKLIQAGCPEIRPYSTLYPSVRDFKRYSIWEILDFLMSYTKIERLVKQTNVIDPFLHPAANSWDRTTLDEWVRQNCSTRATVDAYEICSRVTCGVESKRLSLLYFLYFAKAAGNLSDVLDTTGNGAQAFRITGGAQQVSEKLLANFRDDIYLETAVTSIEMIGTERAIITTFVSGRVVIAIPPNQCAHIRFSPPLPYAKRQLFDCAAQGNLLKCIVTYKEAFWRKKGMAGQVLSTGITDTAMEAHPVLCTFDASTTGGNPALVVFLHNGHWTDASQDERKDLVVKDLCRFFGNEAADYLDYADKNWCDEPYNGGCPTAVVPAGNMEAFTHIREPFKLVHFAGTEAATLWPGYMSGAVQSGLRAANEIVWHFQPEAVDEEALKDSVYDKDFDPPTVPQPEAYDDGRQNPWPRRIAFATVLVLGILAYSKKYKLSHTARFFRPLEKAYYEWRTGQKWPFW</sequence>
<keyword evidence="7" id="KW-0285">Flavoprotein</keyword>
<protein>
    <recommendedName>
        <fullName evidence="7">Amine oxidase</fullName>
        <ecNumber evidence="7">1.4.3.-</ecNumber>
    </recommendedName>
</protein>
<dbReference type="PANTHER" id="PTHR43563:SF14">
    <property type="entry name" value="AMINE OXIDASE"/>
    <property type="match status" value="1"/>
</dbReference>
<dbReference type="WBParaSite" id="TCNE_0001694301-mRNA-1">
    <property type="protein sequence ID" value="TCNE_0001694301-mRNA-1"/>
    <property type="gene ID" value="TCNE_0001694301"/>
</dbReference>
<dbReference type="InterPro" id="IPR036188">
    <property type="entry name" value="FAD/NAD-bd_sf"/>
</dbReference>
<dbReference type="PRINTS" id="PR00757">
    <property type="entry name" value="AMINEOXDASEF"/>
</dbReference>
<dbReference type="InterPro" id="IPR001613">
    <property type="entry name" value="Flavin_amine_oxidase"/>
</dbReference>
<comment type="cofactor">
    <cofactor evidence="1 7">
        <name>FAD</name>
        <dbReference type="ChEBI" id="CHEBI:57692"/>
    </cofactor>
</comment>
<proteinExistence type="inferred from homology"/>
<evidence type="ECO:0000256" key="1">
    <source>
        <dbReference type="ARBA" id="ARBA00001974"/>
    </source>
</evidence>
<comment type="subcellular location">
    <subcellularLocation>
        <location evidence="2">Mitochondrion outer membrane</location>
        <topology evidence="2">Single-pass type IV membrane protein</topology>
        <orientation evidence="2">Cytoplasmic side</orientation>
    </subcellularLocation>
</comment>
<keyword evidence="4 7" id="KW-0560">Oxidoreductase</keyword>
<dbReference type="GO" id="GO:0008131">
    <property type="term" value="F:primary methylamine oxidase activity"/>
    <property type="evidence" value="ECO:0007669"/>
    <property type="project" value="UniProtKB-ARBA"/>
</dbReference>
<comment type="similarity">
    <text evidence="3 7">Belongs to the flavin monoamine oxidase family.</text>
</comment>
<feature type="binding site" evidence="6">
    <location>
        <position position="22"/>
    </location>
    <ligand>
        <name>FAD</name>
        <dbReference type="ChEBI" id="CHEBI:57692"/>
    </ligand>
</feature>
<feature type="domain" description="Amine oxidase" evidence="8">
    <location>
        <begin position="21"/>
        <end position="465"/>
    </location>
</feature>
<dbReference type="Gene3D" id="1.10.405.10">
    <property type="entry name" value="Guanine Nucleotide Dissociation Inhibitor, domain 1"/>
    <property type="match status" value="1"/>
</dbReference>
<evidence type="ECO:0000256" key="5">
    <source>
        <dbReference type="ARBA" id="ARBA00048448"/>
    </source>
</evidence>
<dbReference type="EMBL" id="UYWY01024018">
    <property type="protein sequence ID" value="VDM48263.1"/>
    <property type="molecule type" value="Genomic_DNA"/>
</dbReference>
<feature type="binding site" evidence="6">
    <location>
        <begin position="43"/>
        <end position="44"/>
    </location>
    <ligand>
        <name>FAD</name>
        <dbReference type="ChEBI" id="CHEBI:57692"/>
    </ligand>
</feature>
<evidence type="ECO:0000313" key="9">
    <source>
        <dbReference type="EMBL" id="VDM48263.1"/>
    </source>
</evidence>
<evidence type="ECO:0000313" key="10">
    <source>
        <dbReference type="Proteomes" id="UP000050794"/>
    </source>
</evidence>
<feature type="binding site" evidence="6">
    <location>
        <position position="363"/>
    </location>
    <ligand>
        <name>substrate</name>
    </ligand>
</feature>
<dbReference type="InterPro" id="IPR002937">
    <property type="entry name" value="Amino_oxidase"/>
</dbReference>
<dbReference type="EC" id="1.4.3.-" evidence="7"/>
<accession>A0A183V872</accession>
<reference evidence="11" key="1">
    <citation type="submission" date="2016-06" db="UniProtKB">
        <authorList>
            <consortium name="WormBaseParasite"/>
        </authorList>
    </citation>
    <scope>IDENTIFICATION</scope>
</reference>